<keyword evidence="2" id="KW-1185">Reference proteome</keyword>
<dbReference type="EMBL" id="UZAH01002652">
    <property type="protein sequence ID" value="VDO22673.1"/>
    <property type="molecule type" value="Genomic_DNA"/>
</dbReference>
<reference evidence="3" key="2">
    <citation type="submission" date="2019-09" db="UniProtKB">
        <authorList>
            <consortium name="WormBaseParasite"/>
        </authorList>
    </citation>
    <scope>IDENTIFICATION</scope>
</reference>
<evidence type="ECO:0000313" key="3">
    <source>
        <dbReference type="WBParaSite" id="HPBE_0000201901-mRNA-1"/>
    </source>
</evidence>
<dbReference type="AlphaFoldDB" id="A0A183F777"/>
<name>A0A183F777_HELPZ</name>
<dbReference type="Proteomes" id="UP000050761">
    <property type="component" value="Unassembled WGS sequence"/>
</dbReference>
<dbReference type="OrthoDB" id="5839195at2759"/>
<reference evidence="1 2" key="1">
    <citation type="submission" date="2018-11" db="EMBL/GenBank/DDBJ databases">
        <authorList>
            <consortium name="Pathogen Informatics"/>
        </authorList>
    </citation>
    <scope>NUCLEOTIDE SEQUENCE [LARGE SCALE GENOMIC DNA]</scope>
</reference>
<sequence length="240" mass="26576">MPDNMPTISSSRTQQGSFSVPLITDALSSQVRDCVRKAEQDDHIRVIEIPPANLKAQLVRNRLYDSACTTPSCMVCTYRREGDCSHVTVYLIACSQCNEEYIGETGRPLWVRVEGNVDGQDKCKVSTPLGEHRLRSHSGAVVGIAVTILARELDIAARKTLEALWIAFKNPVINRREERVAVTQEMAPFADSAGLTLEGASRFNDWVNELPGSATEGLTRRESSFRSPSEGDHPAFRLFP</sequence>
<proteinExistence type="predicted"/>
<gene>
    <name evidence="1" type="ORF">HPBE_LOCUS2020</name>
</gene>
<protein>
    <submittedName>
        <fullName evidence="3">DUF927 domain-containing protein</fullName>
    </submittedName>
</protein>
<accession>A0A183F777</accession>
<organism evidence="2 3">
    <name type="scientific">Heligmosomoides polygyrus</name>
    <name type="common">Parasitic roundworm</name>
    <dbReference type="NCBI Taxonomy" id="6339"/>
    <lineage>
        <taxon>Eukaryota</taxon>
        <taxon>Metazoa</taxon>
        <taxon>Ecdysozoa</taxon>
        <taxon>Nematoda</taxon>
        <taxon>Chromadorea</taxon>
        <taxon>Rhabditida</taxon>
        <taxon>Rhabditina</taxon>
        <taxon>Rhabditomorpha</taxon>
        <taxon>Strongyloidea</taxon>
        <taxon>Heligmosomidae</taxon>
        <taxon>Heligmosomoides</taxon>
    </lineage>
</organism>
<evidence type="ECO:0000313" key="1">
    <source>
        <dbReference type="EMBL" id="VDO22673.1"/>
    </source>
</evidence>
<accession>A0A3P7UQA5</accession>
<evidence type="ECO:0000313" key="2">
    <source>
        <dbReference type="Proteomes" id="UP000050761"/>
    </source>
</evidence>
<dbReference type="WBParaSite" id="HPBE_0000201901-mRNA-1">
    <property type="protein sequence ID" value="HPBE_0000201901-mRNA-1"/>
    <property type="gene ID" value="HPBE_0000201901"/>
</dbReference>